<accession>A0A0M8P796</accession>
<feature type="coiled-coil region" evidence="1">
    <location>
        <begin position="211"/>
        <end position="409"/>
    </location>
</feature>
<evidence type="ECO:0000256" key="2">
    <source>
        <dbReference type="SAM" id="MobiDB-lite"/>
    </source>
</evidence>
<keyword evidence="4" id="KW-1185">Reference proteome</keyword>
<dbReference type="EMBL" id="LHQQ01000027">
    <property type="protein sequence ID" value="KOS46598.1"/>
    <property type="molecule type" value="Genomic_DNA"/>
</dbReference>
<gene>
    <name evidence="3" type="ORF">ACN38_g2476</name>
</gene>
<reference evidence="3 4" key="1">
    <citation type="submission" date="2015-08" db="EMBL/GenBank/DDBJ databases">
        <title>Genome sequencing of Penicillium nordicum.</title>
        <authorList>
            <person name="Nguyen H.D."/>
            <person name="Seifert K.A."/>
        </authorList>
    </citation>
    <scope>NUCLEOTIDE SEQUENCE [LARGE SCALE GENOMIC DNA]</scope>
    <source>
        <strain evidence="3 4">DAOMC 185683</strain>
    </source>
</reference>
<name>A0A0M8P796_9EURO</name>
<feature type="compositionally biased region" description="Basic and acidic residues" evidence="2">
    <location>
        <begin position="34"/>
        <end position="50"/>
    </location>
</feature>
<comment type="caution">
    <text evidence="3">The sequence shown here is derived from an EMBL/GenBank/DDBJ whole genome shotgun (WGS) entry which is preliminary data.</text>
</comment>
<evidence type="ECO:0000313" key="3">
    <source>
        <dbReference type="EMBL" id="KOS46598.1"/>
    </source>
</evidence>
<proteinExistence type="predicted"/>
<feature type="region of interest" description="Disordered" evidence="2">
    <location>
        <begin position="1"/>
        <end position="126"/>
    </location>
</feature>
<evidence type="ECO:0000256" key="1">
    <source>
        <dbReference type="SAM" id="Coils"/>
    </source>
</evidence>
<evidence type="ECO:0000313" key="4">
    <source>
        <dbReference type="Proteomes" id="UP000037696"/>
    </source>
</evidence>
<dbReference type="OrthoDB" id="6133115at2759"/>
<keyword evidence="1" id="KW-0175">Coiled coil</keyword>
<feature type="region of interest" description="Disordered" evidence="2">
    <location>
        <begin position="455"/>
        <end position="484"/>
    </location>
</feature>
<organism evidence="3 4">
    <name type="scientific">Penicillium nordicum</name>
    <dbReference type="NCBI Taxonomy" id="229535"/>
    <lineage>
        <taxon>Eukaryota</taxon>
        <taxon>Fungi</taxon>
        <taxon>Dikarya</taxon>
        <taxon>Ascomycota</taxon>
        <taxon>Pezizomycotina</taxon>
        <taxon>Eurotiomycetes</taxon>
        <taxon>Eurotiomycetidae</taxon>
        <taxon>Eurotiales</taxon>
        <taxon>Aspergillaceae</taxon>
        <taxon>Penicillium</taxon>
    </lineage>
</organism>
<dbReference type="AlphaFoldDB" id="A0A0M8P796"/>
<protein>
    <submittedName>
        <fullName evidence="3">Uncharacterized protein</fullName>
    </submittedName>
</protein>
<sequence>MPVRAMFDDDDYSSHDSEFETDFSSTRRTGLRSHIRERSVSRHRRPEVISREFLAPTQTRVHRSASTGGGRRRERGPPLAPPPPPAVMIVNEQGLQSESRSENKPQSRRVQHQFNEKNTNTHNHRHNRFDDEYDEVVQAPVAPRRRARAASVSRDASPFQRDHELAMGQHLLERNDIRQDMGQHLLERNDIRQDMGQHLLERNDLRQDMDLWKHQQEIERLQRELQKSHGRSDKEREKIIVNPQPNPHDTRLLKEELEYEEEIAERLRKLQRLEHKQHSAEEERKAEERYQLKRLAAEKRAAAEEEEVRHKLQEERLKDIARMQDEKGQREKLVREEKWKELARMKEEEEEREKLVREEKWKELARQKEEEEEHEKLVQQIRDEDMRKAREAEEKRKKELAMKAAAVEEWKLEQERIKQRQAEEAIRKAKEFRDHLRNIGYSEEEIDGIINKKKEDKKKEEKKEDKKDEKNEKNEKNGEKDVQKKKEETKLTWIKVHRKHLLPDSLMAYSLPWDWDEHDPNYIIIKQWIDDDFQELLFAHTRRIREGKVLAQTSHSTTELKVNDRKKDRLYMVRKKSPSGRVRIFG</sequence>
<dbReference type="Proteomes" id="UP000037696">
    <property type="component" value="Unassembled WGS sequence"/>
</dbReference>